<dbReference type="InterPro" id="IPR023340">
    <property type="entry name" value="UMA"/>
</dbReference>
<organism evidence="3 4">
    <name type="scientific">Chanos chanos</name>
    <name type="common">Milkfish</name>
    <name type="synonym">Mugil chanos</name>
    <dbReference type="NCBI Taxonomy" id="29144"/>
    <lineage>
        <taxon>Eukaryota</taxon>
        <taxon>Metazoa</taxon>
        <taxon>Chordata</taxon>
        <taxon>Craniata</taxon>
        <taxon>Vertebrata</taxon>
        <taxon>Euteleostomi</taxon>
        <taxon>Actinopterygii</taxon>
        <taxon>Neopterygii</taxon>
        <taxon>Teleostei</taxon>
        <taxon>Ostariophysi</taxon>
        <taxon>Gonorynchiformes</taxon>
        <taxon>Chanidae</taxon>
        <taxon>Chanos</taxon>
    </lineage>
</organism>
<dbReference type="InterPro" id="IPR042575">
    <property type="entry name" value="UBAP1_C"/>
</dbReference>
<protein>
    <submittedName>
        <fullName evidence="4">Ubiquitin-associated protein 1-like</fullName>
    </submittedName>
</protein>
<dbReference type="InterPro" id="IPR049467">
    <property type="entry name" value="UBAP-1-like_UBA2"/>
</dbReference>
<dbReference type="PANTHER" id="PTHR15960">
    <property type="entry name" value="LD44032P"/>
    <property type="match status" value="1"/>
</dbReference>
<name>A0A6J2WPV0_CHACN</name>
<reference evidence="4" key="1">
    <citation type="submission" date="2025-08" db="UniProtKB">
        <authorList>
            <consortium name="RefSeq"/>
        </authorList>
    </citation>
    <scope>IDENTIFICATION</scope>
</reference>
<feature type="compositionally biased region" description="Acidic residues" evidence="1">
    <location>
        <begin position="144"/>
        <end position="155"/>
    </location>
</feature>
<keyword evidence="3" id="KW-1185">Reference proteome</keyword>
<feature type="region of interest" description="Disordered" evidence="1">
    <location>
        <begin position="140"/>
        <end position="305"/>
    </location>
</feature>
<dbReference type="GO" id="GO:0043162">
    <property type="term" value="P:ubiquitin-dependent protein catabolic process via the multivesicular body sorting pathway"/>
    <property type="evidence" value="ECO:0007669"/>
    <property type="project" value="InterPro"/>
</dbReference>
<dbReference type="InParanoid" id="A0A6J2WPV0"/>
<dbReference type="PROSITE" id="PS51497">
    <property type="entry name" value="UMA"/>
    <property type="match status" value="1"/>
</dbReference>
<dbReference type="Pfam" id="PF21267">
    <property type="entry name" value="UBAP-1_UBA2"/>
    <property type="match status" value="1"/>
</dbReference>
<feature type="compositionally biased region" description="Polar residues" evidence="1">
    <location>
        <begin position="251"/>
        <end position="271"/>
    </location>
</feature>
<dbReference type="InterPro" id="IPR009060">
    <property type="entry name" value="UBA-like_sf"/>
</dbReference>
<dbReference type="Proteomes" id="UP000504632">
    <property type="component" value="Chromosome 13"/>
</dbReference>
<gene>
    <name evidence="4" type="primary">LOC115826647</name>
</gene>
<evidence type="ECO:0000259" key="2">
    <source>
        <dbReference type="PROSITE" id="PS51497"/>
    </source>
</evidence>
<evidence type="ECO:0000256" key="1">
    <source>
        <dbReference type="SAM" id="MobiDB-lite"/>
    </source>
</evidence>
<dbReference type="CDD" id="cd14316">
    <property type="entry name" value="UBA2_UBAP1_like"/>
    <property type="match status" value="1"/>
</dbReference>
<feature type="region of interest" description="Disordered" evidence="1">
    <location>
        <begin position="98"/>
        <end position="119"/>
    </location>
</feature>
<evidence type="ECO:0000313" key="4">
    <source>
        <dbReference type="RefSeq" id="XP_030646388.1"/>
    </source>
</evidence>
<dbReference type="SUPFAM" id="SSF46934">
    <property type="entry name" value="UBA-like"/>
    <property type="match status" value="1"/>
</dbReference>
<dbReference type="RefSeq" id="XP_030646388.1">
    <property type="nucleotide sequence ID" value="XM_030790528.1"/>
</dbReference>
<accession>A0A6J2WPV0</accession>
<dbReference type="PANTHER" id="PTHR15960:SF3">
    <property type="entry name" value="UBIQUITIN-ASSOCIATED PROTEIN 1-LIKE"/>
    <property type="match status" value="1"/>
</dbReference>
<dbReference type="AlphaFoldDB" id="A0A6J2WPV0"/>
<proteinExistence type="predicted"/>
<dbReference type="GeneID" id="115826647"/>
<feature type="compositionally biased region" description="Basic and acidic residues" evidence="1">
    <location>
        <begin position="178"/>
        <end position="190"/>
    </location>
</feature>
<dbReference type="Gene3D" id="1.20.120.1920">
    <property type="entry name" value="UBAP1 SOUBA domain"/>
    <property type="match status" value="1"/>
</dbReference>
<dbReference type="OrthoDB" id="2018023at2759"/>
<dbReference type="InterPro" id="IPR038870">
    <property type="entry name" value="UBAP1"/>
</dbReference>
<dbReference type="GO" id="GO:0000813">
    <property type="term" value="C:ESCRT I complex"/>
    <property type="evidence" value="ECO:0007669"/>
    <property type="project" value="InterPro"/>
</dbReference>
<feature type="domain" description="UMA" evidence="2">
    <location>
        <begin position="4"/>
        <end position="53"/>
    </location>
</feature>
<dbReference type="GO" id="GO:0043130">
    <property type="term" value="F:ubiquitin binding"/>
    <property type="evidence" value="ECO:0007669"/>
    <property type="project" value="InterPro"/>
</dbReference>
<evidence type="ECO:0000313" key="3">
    <source>
        <dbReference type="Proteomes" id="UP000504632"/>
    </source>
</evidence>
<sequence>MNALDELPFKIPVGDLDEPLEMQPITVPDIQIPDYRQILRETEYEFSLENWVLTGQQAGYCKNPRSAQRLNVGAGAAPSCPPYWLMFSSPQQSRLGRHRSGEFWDRGRRPRSLSLSSADSRWLPPHRSVKFLISDSECDAGGYSEDDEGSSTEEDCLARSSKTRERPQSAGPKQGLSRLRELKKNTDPHVSHPSSPRGHHRSKTSVQELRQASLPVKEQPKLSSPRPADHGARPSRRKPNVLWSGGKRHSSTQQRVNTSTSTSTFKQTRPSSAGPAPSTRRQKPSMQSARPKTSHGRGSARDSSTELLCALSQDERELLEAITAQGYPVCTAIMALQRTGCRSPEQILSYLVACEHLCELGYDKTQVEEALEMFQNCETKAAEFLRLLAQFNEMGFQQNAIKEVLLVHENHRERALEELMTRVS</sequence>